<dbReference type="OrthoDB" id="9798201at2"/>
<dbReference type="STRING" id="728005.SAMN04488059_101315"/>
<reference evidence="3 5" key="2">
    <citation type="submission" date="2016-10" db="EMBL/GenBank/DDBJ databases">
        <authorList>
            <person name="de Groot N.N."/>
        </authorList>
    </citation>
    <scope>NUCLEOTIDE SEQUENCE [LARGE SCALE GENOMIC DNA]</scope>
    <source>
        <strain evidence="3 5">CGMCC 1.10210</strain>
    </source>
</reference>
<accession>A0A0F5PVM4</accession>
<evidence type="ECO:0000259" key="1">
    <source>
        <dbReference type="PROSITE" id="PS51819"/>
    </source>
</evidence>
<organism evidence="3 5">
    <name type="scientific">Devosia psychrophila</name>
    <dbReference type="NCBI Taxonomy" id="728005"/>
    <lineage>
        <taxon>Bacteria</taxon>
        <taxon>Pseudomonadati</taxon>
        <taxon>Pseudomonadota</taxon>
        <taxon>Alphaproteobacteria</taxon>
        <taxon>Hyphomicrobiales</taxon>
        <taxon>Devosiaceae</taxon>
        <taxon>Devosia</taxon>
    </lineage>
</organism>
<dbReference type="Gene3D" id="3.30.720.120">
    <property type="match status" value="1"/>
</dbReference>
<evidence type="ECO:0000313" key="4">
    <source>
        <dbReference type="Proteomes" id="UP000033519"/>
    </source>
</evidence>
<feature type="domain" description="VOC" evidence="1">
    <location>
        <begin position="2"/>
        <end position="123"/>
    </location>
</feature>
<evidence type="ECO:0000313" key="2">
    <source>
        <dbReference type="EMBL" id="KKC31879.1"/>
    </source>
</evidence>
<dbReference type="Proteomes" id="UP000033519">
    <property type="component" value="Unassembled WGS sequence"/>
</dbReference>
<dbReference type="EMBL" id="FOMB01000001">
    <property type="protein sequence ID" value="SFB99911.1"/>
    <property type="molecule type" value="Genomic_DNA"/>
</dbReference>
<dbReference type="RefSeq" id="WP_046172201.1">
    <property type="nucleotide sequence ID" value="NZ_FOMB01000001.1"/>
</dbReference>
<evidence type="ECO:0000313" key="3">
    <source>
        <dbReference type="EMBL" id="SFB99911.1"/>
    </source>
</evidence>
<dbReference type="InterPro" id="IPR052164">
    <property type="entry name" value="Anthracycline_SecMetBiosynth"/>
</dbReference>
<dbReference type="EMBL" id="LAPV01000151">
    <property type="protein sequence ID" value="KKC31879.1"/>
    <property type="molecule type" value="Genomic_DNA"/>
</dbReference>
<dbReference type="InterPro" id="IPR029068">
    <property type="entry name" value="Glyas_Bleomycin-R_OHBP_Dase"/>
</dbReference>
<evidence type="ECO:0000313" key="5">
    <source>
        <dbReference type="Proteomes" id="UP000182258"/>
    </source>
</evidence>
<dbReference type="Proteomes" id="UP000182258">
    <property type="component" value="Unassembled WGS sequence"/>
</dbReference>
<gene>
    <name evidence="3" type="ORF">SAMN04488059_101315</name>
    <name evidence="2" type="ORF">WH91_17025</name>
</gene>
<dbReference type="Pfam" id="PF00903">
    <property type="entry name" value="Glyoxalase"/>
    <property type="match status" value="1"/>
</dbReference>
<dbReference type="SUPFAM" id="SSF54593">
    <property type="entry name" value="Glyoxalase/Bleomycin resistance protein/Dihydroxybiphenyl dioxygenase"/>
    <property type="match status" value="1"/>
</dbReference>
<dbReference type="InterPro" id="IPR004360">
    <property type="entry name" value="Glyas_Fos-R_dOase_dom"/>
</dbReference>
<sequence length="124" mass="14012">MKTNSLYPLFQVTDVEASARFYETHFGFARIFSSDWYIQLRATADHPFEIALIDQDHDSIPESTRGISTNVLLSLYVEDAAAEHERITASGLTVIQPLRDEVFGQRHFMLADPDGILIDVITPI</sequence>
<dbReference type="PATRIC" id="fig|728005.3.peg.1625"/>
<dbReference type="PROSITE" id="PS51819">
    <property type="entry name" value="VOC"/>
    <property type="match status" value="1"/>
</dbReference>
<proteinExistence type="predicted"/>
<reference evidence="2 4" key="1">
    <citation type="submission" date="2015-03" db="EMBL/GenBank/DDBJ databases">
        <authorList>
            <person name="Lepp D."/>
            <person name="Hassan Y.I."/>
            <person name="Li X.-Z."/>
            <person name="Zhou T."/>
        </authorList>
    </citation>
    <scope>NUCLEOTIDE SEQUENCE [LARGE SCALE GENOMIC DNA]</scope>
    <source>
        <strain evidence="2 4">Cr7-05</strain>
    </source>
</reference>
<dbReference type="AlphaFoldDB" id="A0A0F5PVM4"/>
<keyword evidence="4" id="KW-1185">Reference proteome</keyword>
<dbReference type="Gene3D" id="3.30.720.110">
    <property type="match status" value="1"/>
</dbReference>
<protein>
    <submittedName>
        <fullName evidence="3">Uncharacterized conserved protein PhnB, glyoxalase superfamily</fullName>
    </submittedName>
</protein>
<dbReference type="PANTHER" id="PTHR33993">
    <property type="entry name" value="GLYOXALASE-RELATED"/>
    <property type="match status" value="1"/>
</dbReference>
<name>A0A0F5PVM4_9HYPH</name>
<dbReference type="InterPro" id="IPR037523">
    <property type="entry name" value="VOC_core"/>
</dbReference>